<dbReference type="SUPFAM" id="SSF49742">
    <property type="entry name" value="PHM/PNGase F"/>
    <property type="match status" value="1"/>
</dbReference>
<evidence type="ECO:0000259" key="3">
    <source>
        <dbReference type="Pfam" id="PF09113"/>
    </source>
</evidence>
<dbReference type="Pfam" id="PF09113">
    <property type="entry name" value="N-glycanase_C"/>
    <property type="match status" value="1"/>
</dbReference>
<dbReference type="EMBL" id="JAPOHD010000020">
    <property type="protein sequence ID" value="MCY1720650.1"/>
    <property type="molecule type" value="Genomic_DNA"/>
</dbReference>
<comment type="caution">
    <text evidence="4">The sequence shown here is derived from an EMBL/GenBank/DDBJ whole genome shotgun (WGS) entry which is preliminary data.</text>
</comment>
<organism evidence="4 5">
    <name type="scientific">Draconibacterium aestuarii</name>
    <dbReference type="NCBI Taxonomy" id="2998507"/>
    <lineage>
        <taxon>Bacteria</taxon>
        <taxon>Pseudomonadati</taxon>
        <taxon>Bacteroidota</taxon>
        <taxon>Bacteroidia</taxon>
        <taxon>Marinilabiliales</taxon>
        <taxon>Prolixibacteraceae</taxon>
        <taxon>Draconibacterium</taxon>
    </lineage>
</organism>
<keyword evidence="5" id="KW-1185">Reference proteome</keyword>
<gene>
    <name evidence="4" type="ORF">OU798_09870</name>
</gene>
<evidence type="ECO:0000256" key="1">
    <source>
        <dbReference type="ARBA" id="ARBA00023157"/>
    </source>
</evidence>
<dbReference type="AlphaFoldDB" id="A0A9X3FCX9"/>
<sequence length="641" mass="73823">MRTLILFLALFIAVNATVAQTTKVTTHNKDLINTDPSQGVKSFKQWGVFPSGNDDVRRIVMNLTLAYPEDRAIAHWDYMDRVKILRKGGVNGENVNFEIGRMLTPYGSNFKEGWSYTWSIDVTDFQSFLRDSVEIEYIHSGYESPDLGWDLTLDFDILFGPQVANFISVEKMWNGNYQYGNPENDIENQLAPIEVKRSTKAAFGRFRIQHTGHGMDRQSGCSEFCSRWRELKFDDEVVDHRDMWKDCGNNPLYPQGGTWIFDRGYWCPGDLQEPDIIDIPLSKAQHTLDLDMEPFTATDKDQPKEQITSYFFQFAEPNNTNDVAIEEIIAPNKKDNYNRFNPTGFSPIIKIRNLGKRDLKKLNIVYKTVGFEEKTFKWKGNLGFYEAALITLPGEIFAKDGINTFSVILEEPNGNEDEWDGDNSMTSEFYDIPTIPSKFVVEFMTNNKPEDNWIHIVNSNYDTIYSKTPEMLDSATTYLDTLELAEGNYFLNLVDTAGEGLEFWFLARAGYGRLRLKDLDGNMIHLFESDCGNGQFYGFRADNETKVDTSIAHLSVNIYPRMVRDYATVYTTTNQPSTLKIRITKDGEYIETHEFTNIKDAQTGLDLKHLSEGRYVMEIYVNGEHKMNRRFNKVPKRGFRN</sequence>
<name>A0A9X3FCX9_9BACT</name>
<dbReference type="RefSeq" id="WP_343332984.1">
    <property type="nucleotide sequence ID" value="NZ_JAPOHD010000020.1"/>
</dbReference>
<accession>A0A9X3FCX9</accession>
<protein>
    <submittedName>
        <fullName evidence="4">Peptide-N-glycosidase F-related protein</fullName>
    </submittedName>
</protein>
<evidence type="ECO:0000313" key="4">
    <source>
        <dbReference type="EMBL" id="MCY1720650.1"/>
    </source>
</evidence>
<dbReference type="InterPro" id="IPR015197">
    <property type="entry name" value="PngaseF_C"/>
</dbReference>
<dbReference type="Gene3D" id="2.60.120.230">
    <property type="match status" value="2"/>
</dbReference>
<dbReference type="InterPro" id="IPR008977">
    <property type="entry name" value="PHM/PNGase_F_dom_sf"/>
</dbReference>
<dbReference type="GO" id="GO:0016715">
    <property type="term" value="F:oxidoreductase activity, acting on paired donors, with incorporation or reduction of molecular oxygen, reduced ascorbate as one donor, and incorporation of one atom of oxygen"/>
    <property type="evidence" value="ECO:0007669"/>
    <property type="project" value="InterPro"/>
</dbReference>
<feature type="chain" id="PRO_5040833854" evidence="2">
    <location>
        <begin position="20"/>
        <end position="641"/>
    </location>
</feature>
<feature type="domain" description="Peptide-N-glycosidase F C-terminal" evidence="3">
    <location>
        <begin position="190"/>
        <end position="297"/>
    </location>
</feature>
<keyword evidence="2" id="KW-0732">Signal</keyword>
<dbReference type="InterPro" id="IPR014784">
    <property type="entry name" value="Cu2_ascorb_mOase-like_C"/>
</dbReference>
<keyword evidence="1" id="KW-1015">Disulfide bond</keyword>
<evidence type="ECO:0000313" key="5">
    <source>
        <dbReference type="Proteomes" id="UP001145087"/>
    </source>
</evidence>
<dbReference type="Proteomes" id="UP001145087">
    <property type="component" value="Unassembled WGS sequence"/>
</dbReference>
<feature type="signal peptide" evidence="2">
    <location>
        <begin position="1"/>
        <end position="19"/>
    </location>
</feature>
<reference evidence="4" key="1">
    <citation type="submission" date="2022-11" db="EMBL/GenBank/DDBJ databases">
        <title>Marilongibacter aestuarii gen. nov., sp. nov., isolated from tidal flat sediment.</title>
        <authorList>
            <person name="Jiayan W."/>
        </authorList>
    </citation>
    <scope>NUCLEOTIDE SEQUENCE</scope>
    <source>
        <strain evidence="4">Z1-6</strain>
    </source>
</reference>
<proteinExistence type="predicted"/>
<evidence type="ECO:0000256" key="2">
    <source>
        <dbReference type="SAM" id="SignalP"/>
    </source>
</evidence>